<dbReference type="GO" id="GO:0004553">
    <property type="term" value="F:hydrolase activity, hydrolyzing O-glycosyl compounds"/>
    <property type="evidence" value="ECO:0007669"/>
    <property type="project" value="InterPro"/>
</dbReference>
<dbReference type="InterPro" id="IPR036439">
    <property type="entry name" value="Dockerin_dom_sf"/>
</dbReference>
<keyword evidence="1" id="KW-0732">Signal</keyword>
<dbReference type="Pfam" id="PF01364">
    <property type="entry name" value="Peptidase_C25"/>
    <property type="match status" value="1"/>
</dbReference>
<dbReference type="Gene3D" id="1.10.1330.10">
    <property type="entry name" value="Dockerin domain"/>
    <property type="match status" value="1"/>
</dbReference>
<protein>
    <recommendedName>
        <fullName evidence="2">Dockerin domain-containing protein</fullName>
    </recommendedName>
</protein>
<dbReference type="GO" id="GO:0004197">
    <property type="term" value="F:cysteine-type endopeptidase activity"/>
    <property type="evidence" value="ECO:0007669"/>
    <property type="project" value="InterPro"/>
</dbReference>
<dbReference type="GO" id="GO:0000272">
    <property type="term" value="P:polysaccharide catabolic process"/>
    <property type="evidence" value="ECO:0007669"/>
    <property type="project" value="InterPro"/>
</dbReference>
<dbReference type="Pfam" id="PF00404">
    <property type="entry name" value="Dockerin_1"/>
    <property type="match status" value="1"/>
</dbReference>
<dbReference type="InterPro" id="IPR016134">
    <property type="entry name" value="Dockerin_dom"/>
</dbReference>
<accession>A0A381QY81</accession>
<dbReference type="InterPro" id="IPR001769">
    <property type="entry name" value="Gingipain"/>
</dbReference>
<reference evidence="3" key="1">
    <citation type="submission" date="2018-05" db="EMBL/GenBank/DDBJ databases">
        <authorList>
            <person name="Lanie J.A."/>
            <person name="Ng W.-L."/>
            <person name="Kazmierczak K.M."/>
            <person name="Andrzejewski T.M."/>
            <person name="Davidsen T.M."/>
            <person name="Wayne K.J."/>
            <person name="Tettelin H."/>
            <person name="Glass J.I."/>
            <person name="Rusch D."/>
            <person name="Podicherti R."/>
            <person name="Tsui H.-C.T."/>
            <person name="Winkler M.E."/>
        </authorList>
    </citation>
    <scope>NUCLEOTIDE SEQUENCE</scope>
</reference>
<dbReference type="PROSITE" id="PS51766">
    <property type="entry name" value="DOCKERIN"/>
    <property type="match status" value="1"/>
</dbReference>
<dbReference type="SUPFAM" id="SSF63446">
    <property type="entry name" value="Type I dockerin domain"/>
    <property type="match status" value="1"/>
</dbReference>
<organism evidence="3">
    <name type="scientific">marine metagenome</name>
    <dbReference type="NCBI Taxonomy" id="408172"/>
    <lineage>
        <taxon>unclassified sequences</taxon>
        <taxon>metagenomes</taxon>
        <taxon>ecological metagenomes</taxon>
    </lineage>
</organism>
<dbReference type="InterPro" id="IPR038490">
    <property type="entry name" value="Gingipain_propep_sf"/>
</dbReference>
<dbReference type="SUPFAM" id="SSF52129">
    <property type="entry name" value="Caspase-like"/>
    <property type="match status" value="1"/>
</dbReference>
<dbReference type="Gene3D" id="2.60.40.3800">
    <property type="match status" value="1"/>
</dbReference>
<dbReference type="InterPro" id="IPR002105">
    <property type="entry name" value="Dockerin_1_rpt"/>
</dbReference>
<dbReference type="Pfam" id="PF08126">
    <property type="entry name" value="Propeptide_C25"/>
    <property type="match status" value="1"/>
</dbReference>
<dbReference type="GO" id="GO:0046872">
    <property type="term" value="F:metal ion binding"/>
    <property type="evidence" value="ECO:0007669"/>
    <property type="project" value="UniProtKB-KW"/>
</dbReference>
<dbReference type="Gene3D" id="3.40.50.1460">
    <property type="match status" value="1"/>
</dbReference>
<dbReference type="GO" id="GO:0006508">
    <property type="term" value="P:proteolysis"/>
    <property type="evidence" value="ECO:0007669"/>
    <property type="project" value="InterPro"/>
</dbReference>
<feature type="non-terminal residue" evidence="3">
    <location>
        <position position="1097"/>
    </location>
</feature>
<sequence>MILKYVKILTAAILIPAFLLAREWVAAGTDHPAEPAWGIKSLPGNETEIVFNLSGYYLEKVDQGKTRITFPGGVPIMEKGAPDLPRMARSIVIPDLGRMELDIIESDYVDVPAIDLISSKGNITRNINPTSVPYTYGTAYETDAFYPQETAFLRDPYIVRSLRGQAIVFQPLQYNPVARVLRVYTHIKVRVRENGISTINPLLRRPPGNSAAREYEYIYGQHFINFSITSTRYEPVEEGSRMLVICYGPFMEAMQPLVDWKNLKGMPTELVDLAAVGETAADIDQYVENYYYDQGLAYLLLVGDIDQIPSPRFSEGYGSNSPADPSYSFIAGDDYYPDIFVGRFSAEDTTHVNTMVTRTIDYERYPDTAGEWYKKGSGFASNQGPGDDGEYDDEHLDIIREKLLAYTYDVVDQVYDPTGSVPEGEAAINEGRSIINYTGHGSNSAWANGCPMNNTDVNGLVNVGKLPFIWTVACVTGEFHVGTCFAETWLRATEEGEPTGAVASFNSTVNAAWNPPMDAQDEMNDIFVESYEDNIKRTFGGLSFNGCMHMNDNYGSAGDVETLYWTVFGDPSVVVRSDIPAELNISHESILVIGATEFIIQSGNNEVLAALSRDGELLGSAYSDETGAAIIVFNEPIEVPGELNLVVTAYNTVPYETTINAIAPEGPYMLMGVVTVASGGNDRLGFGELSYLSVDLENVGTENSDTLTATLHQDDGLVSFNVQTLEVEPLESGADTTIGPFEFEVSYNVEDQSAIEFTLEIISGESSWEYPFTLSVDAPGHQINSISIFDGGNGALDPGESAAVQLVMENTGHAPLAYPTFTVATNDPYLTVQSTESDNDYWWDVAGQVMVTSAVTAGTNAPVGHTAILNLTIGSLNTNYEYYVPVPITLGLMMEDFESGTFDAFDWQHSGAASWYIQGSEVFSGSYAARSGAIGNSQTTELSLSLNVLYDGEIHFAARASSEQGSSGTLYDYLAFYVDDQDMGDHIGGSTDWQEYTFDIPAGEHSFKWVYLKDQAQSAGEDCAWLDRIIFPAGSIPVLNIDFGDPNADGNVNVLDIILTVANVLGYIEFSTDQFLAADMNMDGTVDVFDIMLIVDA</sequence>
<dbReference type="EMBL" id="UINC01001557">
    <property type="protein sequence ID" value="SUZ83579.1"/>
    <property type="molecule type" value="Genomic_DNA"/>
</dbReference>
<evidence type="ECO:0000259" key="2">
    <source>
        <dbReference type="PROSITE" id="PS51766"/>
    </source>
</evidence>
<dbReference type="InterPro" id="IPR029031">
    <property type="entry name" value="Gingipain_N_sf"/>
</dbReference>
<evidence type="ECO:0000313" key="3">
    <source>
        <dbReference type="EMBL" id="SUZ83579.1"/>
    </source>
</evidence>
<dbReference type="InterPro" id="IPR013783">
    <property type="entry name" value="Ig-like_fold"/>
</dbReference>
<feature type="domain" description="Dockerin" evidence="2">
    <location>
        <begin position="1039"/>
        <end position="1097"/>
    </location>
</feature>
<dbReference type="Gene3D" id="2.60.40.10">
    <property type="entry name" value="Immunoglobulins"/>
    <property type="match status" value="1"/>
</dbReference>
<dbReference type="GO" id="GO:0005576">
    <property type="term" value="C:extracellular region"/>
    <property type="evidence" value="ECO:0007669"/>
    <property type="project" value="UniProtKB-SubCell"/>
</dbReference>
<gene>
    <name evidence="3" type="ORF">METZ01_LOCUS36433</name>
</gene>
<dbReference type="InterPro" id="IPR029030">
    <property type="entry name" value="Caspase-like_dom_sf"/>
</dbReference>
<dbReference type="InterPro" id="IPR012600">
    <property type="entry name" value="Propeptide_C25"/>
</dbReference>
<evidence type="ECO:0000256" key="1">
    <source>
        <dbReference type="ARBA" id="ARBA00022729"/>
    </source>
</evidence>
<proteinExistence type="predicted"/>
<dbReference type="AlphaFoldDB" id="A0A381QY81"/>
<name>A0A381QY81_9ZZZZ</name>
<dbReference type="Gene3D" id="3.40.50.10390">
    <property type="entry name" value="Gingipain r, domain 1"/>
    <property type="match status" value="1"/>
</dbReference>
<dbReference type="CDD" id="cd14256">
    <property type="entry name" value="Dockerin_I"/>
    <property type="match status" value="1"/>
</dbReference>
<dbReference type="Gene3D" id="2.60.120.260">
    <property type="entry name" value="Galactose-binding domain-like"/>
    <property type="match status" value="1"/>
</dbReference>